<evidence type="ECO:0000313" key="6">
    <source>
        <dbReference type="EMBL" id="OWO98968.1"/>
    </source>
</evidence>
<organism evidence="6 7">
    <name type="scientific">Diplocarpon coronariae</name>
    <dbReference type="NCBI Taxonomy" id="2795749"/>
    <lineage>
        <taxon>Eukaryota</taxon>
        <taxon>Fungi</taxon>
        <taxon>Dikarya</taxon>
        <taxon>Ascomycota</taxon>
        <taxon>Pezizomycotina</taxon>
        <taxon>Leotiomycetes</taxon>
        <taxon>Helotiales</taxon>
        <taxon>Drepanopezizaceae</taxon>
        <taxon>Diplocarpon</taxon>
    </lineage>
</organism>
<dbReference type="SUPFAM" id="SSF57959">
    <property type="entry name" value="Leucine zipper domain"/>
    <property type="match status" value="1"/>
</dbReference>
<dbReference type="GO" id="GO:0090575">
    <property type="term" value="C:RNA polymerase II transcription regulator complex"/>
    <property type="evidence" value="ECO:0007669"/>
    <property type="project" value="TreeGrafter"/>
</dbReference>
<evidence type="ECO:0000256" key="3">
    <source>
        <dbReference type="ARBA" id="ARBA00023242"/>
    </source>
</evidence>
<dbReference type="InterPro" id="IPR050936">
    <property type="entry name" value="AP-1-like"/>
</dbReference>
<dbReference type="GO" id="GO:0001228">
    <property type="term" value="F:DNA-binding transcription activator activity, RNA polymerase II-specific"/>
    <property type="evidence" value="ECO:0007669"/>
    <property type="project" value="TreeGrafter"/>
</dbReference>
<gene>
    <name evidence="6" type="ORF">B2J93_6118</name>
</gene>
<dbReference type="InParanoid" id="A0A218YUN4"/>
<dbReference type="InterPro" id="IPR004827">
    <property type="entry name" value="bZIP"/>
</dbReference>
<proteinExistence type="predicted"/>
<dbReference type="Pfam" id="PF00170">
    <property type="entry name" value="bZIP_1"/>
    <property type="match status" value="1"/>
</dbReference>
<dbReference type="GO" id="GO:0005737">
    <property type="term" value="C:cytoplasm"/>
    <property type="evidence" value="ECO:0007669"/>
    <property type="project" value="UniProtKB-SubCell"/>
</dbReference>
<feature type="region of interest" description="Disordered" evidence="4">
    <location>
        <begin position="13"/>
        <end position="55"/>
    </location>
</feature>
<dbReference type="Proteomes" id="UP000242519">
    <property type="component" value="Unassembled WGS sequence"/>
</dbReference>
<comment type="subcellular location">
    <subcellularLocation>
        <location evidence="2">Cytoplasm</location>
    </subcellularLocation>
    <subcellularLocation>
        <location evidence="1">Nucleus</location>
    </subcellularLocation>
</comment>
<dbReference type="FunCoup" id="A0A218YUN4">
    <property type="interactions" value="230"/>
</dbReference>
<evidence type="ECO:0000256" key="1">
    <source>
        <dbReference type="ARBA" id="ARBA00004123"/>
    </source>
</evidence>
<dbReference type="Gene3D" id="1.20.5.170">
    <property type="match status" value="1"/>
</dbReference>
<dbReference type="OrthoDB" id="4940293at2759"/>
<dbReference type="PANTHER" id="PTHR40621:SF8">
    <property type="entry name" value="AP-1-LIKE TRANSCRIPTION FACTOR YAP3"/>
    <property type="match status" value="1"/>
</dbReference>
<name>A0A218YUN4_9HELO</name>
<dbReference type="GO" id="GO:0000976">
    <property type="term" value="F:transcription cis-regulatory region binding"/>
    <property type="evidence" value="ECO:0007669"/>
    <property type="project" value="InterPro"/>
</dbReference>
<accession>A0A218YUN4</accession>
<dbReference type="CDD" id="cd14688">
    <property type="entry name" value="bZIP_YAP"/>
    <property type="match status" value="1"/>
</dbReference>
<keyword evidence="3" id="KW-0539">Nucleus</keyword>
<protein>
    <submittedName>
        <fullName evidence="6">Transcription factor bZIP</fullName>
    </submittedName>
</protein>
<dbReference type="InterPro" id="IPR046347">
    <property type="entry name" value="bZIP_sf"/>
</dbReference>
<keyword evidence="7" id="KW-1185">Reference proteome</keyword>
<dbReference type="Gene3D" id="1.10.238.100">
    <property type="entry name" value="YAP1 redox domain. Chain B"/>
    <property type="match status" value="1"/>
</dbReference>
<dbReference type="PROSITE" id="PS50217">
    <property type="entry name" value="BZIP"/>
    <property type="match status" value="1"/>
</dbReference>
<feature type="region of interest" description="Disordered" evidence="4">
    <location>
        <begin position="71"/>
        <end position="160"/>
    </location>
</feature>
<dbReference type="PANTHER" id="PTHR40621">
    <property type="entry name" value="TRANSCRIPTION FACTOR KAPC-RELATED"/>
    <property type="match status" value="1"/>
</dbReference>
<dbReference type="AlphaFoldDB" id="A0A218YUN4"/>
<dbReference type="SUPFAM" id="SSF111430">
    <property type="entry name" value="YAP1 redox domain"/>
    <property type="match status" value="1"/>
</dbReference>
<dbReference type="EMBL" id="MZNU01000373">
    <property type="protein sequence ID" value="OWO98968.1"/>
    <property type="molecule type" value="Genomic_DNA"/>
</dbReference>
<reference evidence="6 7" key="1">
    <citation type="submission" date="2017-04" db="EMBL/GenBank/DDBJ databases">
        <title>Draft genome sequence of Marssonina coronaria NL1: causal agent of apple blotch.</title>
        <authorList>
            <person name="Cheng Q."/>
        </authorList>
    </citation>
    <scope>NUCLEOTIDE SEQUENCE [LARGE SCALE GENOMIC DNA]</scope>
    <source>
        <strain evidence="6 7">NL1</strain>
    </source>
</reference>
<evidence type="ECO:0000313" key="7">
    <source>
        <dbReference type="Proteomes" id="UP000242519"/>
    </source>
</evidence>
<dbReference type="STRING" id="503106.A0A218YUN4"/>
<comment type="caution">
    <text evidence="6">The sequence shown here is derived from an EMBL/GenBank/DDBJ whole genome shotgun (WGS) entry which is preliminary data.</text>
</comment>
<sequence>MDYPYYTSAAPQPYQFVDLPPTPAQTGSGTSDHYHNSPPVRSQTHSLQYPGEPFLTPQQDAFEYQTFDTYSQPQHFNNGIPQKPPTPVSGHKGSVSDGTGNGFGNANGSQSYEMFNAGDINDEANRRGSNSDDDENMTPAQSRRKAQNRAAQRAFRERKERHVKELEAKLASLEQNSADVAEENSLLKLQLQKAATENEILKATSAHPNNRKGSESLPDAGPMRYSPTDFYSDVLFAHQNKTPSHRIVTSENGDRLLAAGATWDYILKHPMYTRGLVDIANVSERLKTVARCDGLGPVFEERAILEAIESSVASGSDELL</sequence>
<evidence type="ECO:0000259" key="5">
    <source>
        <dbReference type="PROSITE" id="PS50217"/>
    </source>
</evidence>
<evidence type="ECO:0000256" key="4">
    <source>
        <dbReference type="SAM" id="MobiDB-lite"/>
    </source>
</evidence>
<feature type="compositionally biased region" description="Polar residues" evidence="4">
    <location>
        <begin position="71"/>
        <end position="80"/>
    </location>
</feature>
<dbReference type="SMART" id="SM00338">
    <property type="entry name" value="BRLZ"/>
    <property type="match status" value="1"/>
</dbReference>
<dbReference type="PROSITE" id="PS00036">
    <property type="entry name" value="BZIP_BASIC"/>
    <property type="match status" value="1"/>
</dbReference>
<dbReference type="InterPro" id="IPR023167">
    <property type="entry name" value="Yap1_redox_dom_sf"/>
</dbReference>
<feature type="domain" description="BZIP" evidence="5">
    <location>
        <begin position="138"/>
        <end position="201"/>
    </location>
</feature>
<evidence type="ECO:0000256" key="2">
    <source>
        <dbReference type="ARBA" id="ARBA00004496"/>
    </source>
</evidence>